<dbReference type="EMBL" id="RIBY02001112">
    <property type="protein sequence ID" value="KAH9832740.1"/>
    <property type="molecule type" value="Genomic_DNA"/>
</dbReference>
<dbReference type="AlphaFoldDB" id="A0A9W7W423"/>
<evidence type="ECO:0000313" key="2">
    <source>
        <dbReference type="Proteomes" id="UP001138500"/>
    </source>
</evidence>
<name>A0A9W7W423_9PEZI</name>
<evidence type="ECO:0000313" key="1">
    <source>
        <dbReference type="EMBL" id="KAH9832740.1"/>
    </source>
</evidence>
<organism evidence="1 2">
    <name type="scientific">Teratosphaeria destructans</name>
    <dbReference type="NCBI Taxonomy" id="418781"/>
    <lineage>
        <taxon>Eukaryota</taxon>
        <taxon>Fungi</taxon>
        <taxon>Dikarya</taxon>
        <taxon>Ascomycota</taxon>
        <taxon>Pezizomycotina</taxon>
        <taxon>Dothideomycetes</taxon>
        <taxon>Dothideomycetidae</taxon>
        <taxon>Mycosphaerellales</taxon>
        <taxon>Teratosphaeriaceae</taxon>
        <taxon>Teratosphaeria</taxon>
    </lineage>
</organism>
<dbReference type="OrthoDB" id="3923202at2759"/>
<accession>A0A9W7W423</accession>
<gene>
    <name evidence="1" type="ORF">Tdes44962_MAKER00220</name>
</gene>
<comment type="caution">
    <text evidence="1">The sequence shown here is derived from an EMBL/GenBank/DDBJ whole genome shotgun (WGS) entry which is preliminary data.</text>
</comment>
<dbReference type="Proteomes" id="UP001138500">
    <property type="component" value="Unassembled WGS sequence"/>
</dbReference>
<sequence>MATAAQICPVVGTTTTVLPPNHPSYDENNPELRCPITNAKVGHHDHNTIHNHPSAPSIPSDKTEARDATACPALKNAKSEVGVVDATCPVVGPVSAVLPPEHPVLKEGESGKVCPVTNATLEHHEGKVHGHPSVGKDAPAANCPVARNLLPGA</sequence>
<proteinExistence type="predicted"/>
<protein>
    <submittedName>
        <fullName evidence="1">Uncharacterized protein</fullName>
    </submittedName>
</protein>
<keyword evidence="2" id="KW-1185">Reference proteome</keyword>
<reference evidence="1 2" key="1">
    <citation type="journal article" date="2018" name="IMA Fungus">
        <title>IMA Genome-F 10: Nine draft genome sequences of Claviceps purpurea s.lat., including C. arundinis, C. humidiphila, and C. cf. spartinae, pseudomolecules for the pitch canker pathogen Fusarium circinatum, draft genome of Davidsoniella eucalypti, Grosmannia galeiformis, Quambalaria eucalypti, and Teratosphaeria destructans.</title>
        <authorList>
            <person name="Wingfield B.D."/>
            <person name="Liu M."/>
            <person name="Nguyen H.D."/>
            <person name="Lane F.A."/>
            <person name="Morgan S.W."/>
            <person name="De Vos L."/>
            <person name="Wilken P.M."/>
            <person name="Duong T.A."/>
            <person name="Aylward J."/>
            <person name="Coetzee M.P."/>
            <person name="Dadej K."/>
            <person name="De Beer Z.W."/>
            <person name="Findlay W."/>
            <person name="Havenga M."/>
            <person name="Kolarik M."/>
            <person name="Menzies J.G."/>
            <person name="Naidoo K."/>
            <person name="Pochopski O."/>
            <person name="Shoukouhi P."/>
            <person name="Santana Q.C."/>
            <person name="Seifert K.A."/>
            <person name="Soal N."/>
            <person name="Steenkamp E.T."/>
            <person name="Tatham C.T."/>
            <person name="van der Nest M.A."/>
            <person name="Wingfield M.J."/>
        </authorList>
    </citation>
    <scope>NUCLEOTIDE SEQUENCE [LARGE SCALE GENOMIC DNA]</scope>
    <source>
        <strain evidence="1">CMW44962</strain>
    </source>
</reference>
<reference evidence="1 2" key="2">
    <citation type="journal article" date="2021" name="Curr. Genet.">
        <title>Genetic response to nitrogen starvation in the aggressive Eucalyptus foliar pathogen Teratosphaeria destructans.</title>
        <authorList>
            <person name="Havenga M."/>
            <person name="Wingfield B.D."/>
            <person name="Wingfield M.J."/>
            <person name="Dreyer L.L."/>
            <person name="Roets F."/>
            <person name="Aylward J."/>
        </authorList>
    </citation>
    <scope>NUCLEOTIDE SEQUENCE [LARGE SCALE GENOMIC DNA]</scope>
    <source>
        <strain evidence="1">CMW44962</strain>
    </source>
</reference>